<dbReference type="EMBL" id="SNYJ01000001">
    <property type="protein sequence ID" value="TDQ42819.1"/>
    <property type="molecule type" value="Genomic_DNA"/>
</dbReference>
<dbReference type="InterPro" id="IPR025007">
    <property type="entry name" value="DUF3899"/>
</dbReference>
<comment type="caution">
    <text evidence="3">The sequence shown here is derived from an EMBL/GenBank/DDBJ whole genome shotgun (WGS) entry which is preliminary data.</text>
</comment>
<dbReference type="AlphaFoldDB" id="A0A4R6UCQ2"/>
<protein>
    <submittedName>
        <fullName evidence="3">Uncharacterized protein DUF3899</fullName>
    </submittedName>
</protein>
<feature type="transmembrane region" description="Helical" evidence="1">
    <location>
        <begin position="5"/>
        <end position="23"/>
    </location>
</feature>
<dbReference type="RefSeq" id="WP_133578649.1">
    <property type="nucleotide sequence ID" value="NZ_SNYJ01000001.1"/>
</dbReference>
<evidence type="ECO:0000313" key="3">
    <source>
        <dbReference type="EMBL" id="TDQ42819.1"/>
    </source>
</evidence>
<keyword evidence="1" id="KW-1133">Transmembrane helix</keyword>
<dbReference type="Pfam" id="PF13038">
    <property type="entry name" value="DUF3899"/>
    <property type="match status" value="1"/>
</dbReference>
<keyword evidence="1" id="KW-0812">Transmembrane</keyword>
<evidence type="ECO:0000259" key="2">
    <source>
        <dbReference type="Pfam" id="PF13038"/>
    </source>
</evidence>
<feature type="transmembrane region" description="Helical" evidence="1">
    <location>
        <begin position="92"/>
        <end position="109"/>
    </location>
</feature>
<organism evidence="3 4">
    <name type="scientific">Aureibacillus halotolerans</name>
    <dbReference type="NCBI Taxonomy" id="1508390"/>
    <lineage>
        <taxon>Bacteria</taxon>
        <taxon>Bacillati</taxon>
        <taxon>Bacillota</taxon>
        <taxon>Bacilli</taxon>
        <taxon>Bacillales</taxon>
        <taxon>Bacillaceae</taxon>
        <taxon>Aureibacillus</taxon>
    </lineage>
</organism>
<evidence type="ECO:0000256" key="1">
    <source>
        <dbReference type="SAM" id="Phobius"/>
    </source>
</evidence>
<reference evidence="3 4" key="1">
    <citation type="submission" date="2019-03" db="EMBL/GenBank/DDBJ databases">
        <title>Genomic Encyclopedia of Type Strains, Phase IV (KMG-IV): sequencing the most valuable type-strain genomes for metagenomic binning, comparative biology and taxonomic classification.</title>
        <authorList>
            <person name="Goeker M."/>
        </authorList>
    </citation>
    <scope>NUCLEOTIDE SEQUENCE [LARGE SCALE GENOMIC DNA]</scope>
    <source>
        <strain evidence="3 4">DSM 28697</strain>
    </source>
</reference>
<dbReference type="Proteomes" id="UP000295632">
    <property type="component" value="Unassembled WGS sequence"/>
</dbReference>
<feature type="domain" description="DUF3899" evidence="2">
    <location>
        <begin position="33"/>
        <end position="108"/>
    </location>
</feature>
<keyword evidence="1" id="KW-0472">Membrane</keyword>
<sequence>MPKKYLYTYIAGVLLTALFVVWYQEVTLRTIADSLFTISLLFLCVGLFSKIFGAGFFNGFISGLKKLRRLESGEQSSNTPSEQHTKTHPARLFLVVGGTFLVLSLVLAYL</sequence>
<proteinExistence type="predicted"/>
<feature type="transmembrane region" description="Helical" evidence="1">
    <location>
        <begin position="35"/>
        <end position="61"/>
    </location>
</feature>
<keyword evidence="4" id="KW-1185">Reference proteome</keyword>
<accession>A0A4R6UCQ2</accession>
<evidence type="ECO:0000313" key="4">
    <source>
        <dbReference type="Proteomes" id="UP000295632"/>
    </source>
</evidence>
<name>A0A4R6UCQ2_9BACI</name>
<gene>
    <name evidence="3" type="ORF">EV213_101248</name>
</gene>